<proteinExistence type="predicted"/>
<evidence type="ECO:0000259" key="1">
    <source>
        <dbReference type="Pfam" id="PF13454"/>
    </source>
</evidence>
<keyword evidence="3" id="KW-1185">Reference proteome</keyword>
<dbReference type="RefSeq" id="WP_018383368.1">
    <property type="nucleotide sequence ID" value="NZ_LLZU01000035.1"/>
</dbReference>
<dbReference type="STRING" id="76728.AQ490_05245"/>
<dbReference type="Pfam" id="PF13454">
    <property type="entry name" value="NAD_binding_9"/>
    <property type="match status" value="1"/>
</dbReference>
<organism evidence="2 3">
    <name type="scientific">Wenjunlia vitaminophila</name>
    <name type="common">Streptomyces vitaminophilus</name>
    <dbReference type="NCBI Taxonomy" id="76728"/>
    <lineage>
        <taxon>Bacteria</taxon>
        <taxon>Bacillati</taxon>
        <taxon>Actinomycetota</taxon>
        <taxon>Actinomycetes</taxon>
        <taxon>Kitasatosporales</taxon>
        <taxon>Streptomycetaceae</taxon>
        <taxon>Wenjunlia</taxon>
    </lineage>
</organism>
<protein>
    <submittedName>
        <fullName evidence="2">FAD-binding protein</fullName>
    </submittedName>
</protein>
<feature type="domain" description="FAD-dependent urate hydroxylase HpyO/Asp monooxygenase CreE-like FAD/NAD(P)-binding" evidence="1">
    <location>
        <begin position="10"/>
        <end position="194"/>
    </location>
</feature>
<dbReference type="OrthoDB" id="3653265at2"/>
<sequence length="650" mass="72597">MTHEHLVVCVVGAGPRGLSVLERLCANARELAPDTRIDVHLIDAHPPGPGRVWRRSQSRHLLMNTVAGQISLFTDDSVDLRGPLEPGPSLHEWARLLTFSTPDEGFDAETLDEARRLGPDTYPTRGFYGTYLEWVYQRVVRTAPSRVTITTHRTRAVAVDDLPPAEGEPPRQTVLLENGVRLSHIDALVLANGHLPALPTTTQRDLRSFAGEHDLTYLRPVNPADAELARVRPGEPVLLRGLGLNFFDYMALFTVGRGGSFQRVGGRLVYRSSGQEPRMFAGSRRGIPYQARGENQKGATGRHEPLLLTPERIAELRADSERAGGIDFRTDVWPLIAKEVQTVYYRTLITRRVCVCEARRFQDRYLECPWGDPAEDRVLDAFGIPEKERWDWELIAHPDRDRDFSDPDDFQNWLGEYLRADLVEARAGNVEGPLKAALDVMRDLRNEIRLLVDHGGLFGESHRNDLDDWYTPLNAFLSIGPPASRIEEMIALMEAGVLRVIGPGMRVDTDPDGWFTAESPRVPGSRVRATTLIEAMLPPITLRRTADPLLRHLIVTGQATTYRIRTRTGGWFETDGLAITRRPFRVVDAQGRPHPRRFAFGVPTEAVHWVTAAGIRPGVNSVTLTDSDAIARAVLTCLDDRPCGADATDH</sequence>
<dbReference type="Proteomes" id="UP000050867">
    <property type="component" value="Unassembled WGS sequence"/>
</dbReference>
<dbReference type="eggNOG" id="COG4529">
    <property type="taxonomic scope" value="Bacteria"/>
</dbReference>
<dbReference type="InterPro" id="IPR052189">
    <property type="entry name" value="L-asp_N-monooxygenase_NS-form"/>
</dbReference>
<reference evidence="2 3" key="1">
    <citation type="submission" date="2015-10" db="EMBL/GenBank/DDBJ databases">
        <title>Draft genome sequence of pyrrolomycin-producing Streptomyces vitaminophilus.</title>
        <authorList>
            <person name="Graham D.E."/>
            <person name="Mahan K.M."/>
            <person name="Klingeman D.M."/>
            <person name="Hettich R.L."/>
            <person name="Parry R.J."/>
        </authorList>
    </citation>
    <scope>NUCLEOTIDE SEQUENCE [LARGE SCALE GENOMIC DNA]</scope>
    <source>
        <strain evidence="2 3">ATCC 31673</strain>
    </source>
</reference>
<dbReference type="PANTHER" id="PTHR40254:SF1">
    <property type="entry name" value="BLR0577 PROTEIN"/>
    <property type="match status" value="1"/>
</dbReference>
<gene>
    <name evidence="2" type="ORF">AQ490_05245</name>
</gene>
<dbReference type="AlphaFoldDB" id="A0A0T6LP30"/>
<dbReference type="SUPFAM" id="SSF51905">
    <property type="entry name" value="FAD/NAD(P)-binding domain"/>
    <property type="match status" value="1"/>
</dbReference>
<name>A0A0T6LP30_WENVI</name>
<dbReference type="EMBL" id="LLZU01000035">
    <property type="protein sequence ID" value="KRV47781.1"/>
    <property type="molecule type" value="Genomic_DNA"/>
</dbReference>
<dbReference type="Gene3D" id="3.50.50.60">
    <property type="entry name" value="FAD/NAD(P)-binding domain"/>
    <property type="match status" value="1"/>
</dbReference>
<comment type="caution">
    <text evidence="2">The sequence shown here is derived from an EMBL/GenBank/DDBJ whole genome shotgun (WGS) entry which is preliminary data.</text>
</comment>
<evidence type="ECO:0000313" key="3">
    <source>
        <dbReference type="Proteomes" id="UP000050867"/>
    </source>
</evidence>
<dbReference type="InterPro" id="IPR036188">
    <property type="entry name" value="FAD/NAD-bd_sf"/>
</dbReference>
<evidence type="ECO:0000313" key="2">
    <source>
        <dbReference type="EMBL" id="KRV47781.1"/>
    </source>
</evidence>
<dbReference type="InterPro" id="IPR038732">
    <property type="entry name" value="HpyO/CreE_NAD-binding"/>
</dbReference>
<accession>A0A0T6LP30</accession>
<dbReference type="PANTHER" id="PTHR40254">
    <property type="entry name" value="BLR0577 PROTEIN"/>
    <property type="match status" value="1"/>
</dbReference>